<dbReference type="Proteomes" id="UP001595690">
    <property type="component" value="Unassembled WGS sequence"/>
</dbReference>
<dbReference type="RefSeq" id="WP_382379385.1">
    <property type="nucleotide sequence ID" value="NZ_JBHRZI010000044.1"/>
</dbReference>
<proteinExistence type="predicted"/>
<gene>
    <name evidence="1" type="ORF">ACFOWZ_41035</name>
</gene>
<protein>
    <recommendedName>
        <fullName evidence="3">Adenylylsulfate kinase</fullName>
    </recommendedName>
</protein>
<dbReference type="SUPFAM" id="SSF52540">
    <property type="entry name" value="P-loop containing nucleoside triphosphate hydrolases"/>
    <property type="match status" value="1"/>
</dbReference>
<organism evidence="1 2">
    <name type="scientific">Lentzea rhizosphaerae</name>
    <dbReference type="NCBI Taxonomy" id="2041025"/>
    <lineage>
        <taxon>Bacteria</taxon>
        <taxon>Bacillati</taxon>
        <taxon>Actinomycetota</taxon>
        <taxon>Actinomycetes</taxon>
        <taxon>Pseudonocardiales</taxon>
        <taxon>Pseudonocardiaceae</taxon>
        <taxon>Lentzea</taxon>
    </lineage>
</organism>
<accession>A0ABV8C725</accession>
<evidence type="ECO:0000313" key="1">
    <source>
        <dbReference type="EMBL" id="MFC3897889.1"/>
    </source>
</evidence>
<evidence type="ECO:0000313" key="2">
    <source>
        <dbReference type="Proteomes" id="UP001595690"/>
    </source>
</evidence>
<evidence type="ECO:0008006" key="3">
    <source>
        <dbReference type="Google" id="ProtNLM"/>
    </source>
</evidence>
<comment type="caution">
    <text evidence="1">The sequence shown here is derived from an EMBL/GenBank/DDBJ whole genome shotgun (WGS) entry which is preliminary data.</text>
</comment>
<sequence length="177" mass="18769">MPDHTEALLIGGRSGVGKTTVGWEVSAQLQAAGVSHCLVEGDNLDQAFPAPPDDPARTKMTEANLAALWGNYAALGYRRLIYTNTVSILEPDLIARAMGGTPRIIPVLLTADDVTARNRLTAREIGGQLDAHLQRSATMAVHLAEAAPRDVVRIATDGRPVAVIASEVIAATGWLDR</sequence>
<reference evidence="2" key="1">
    <citation type="journal article" date="2019" name="Int. J. Syst. Evol. Microbiol.">
        <title>The Global Catalogue of Microorganisms (GCM) 10K type strain sequencing project: providing services to taxonomists for standard genome sequencing and annotation.</title>
        <authorList>
            <consortium name="The Broad Institute Genomics Platform"/>
            <consortium name="The Broad Institute Genome Sequencing Center for Infectious Disease"/>
            <person name="Wu L."/>
            <person name="Ma J."/>
        </authorList>
    </citation>
    <scope>NUCLEOTIDE SEQUENCE [LARGE SCALE GENOMIC DNA]</scope>
    <source>
        <strain evidence="2">CGMCC 4.7405</strain>
    </source>
</reference>
<name>A0ABV8C725_9PSEU</name>
<keyword evidence="2" id="KW-1185">Reference proteome</keyword>
<dbReference type="EMBL" id="JBHRZI010000044">
    <property type="protein sequence ID" value="MFC3897889.1"/>
    <property type="molecule type" value="Genomic_DNA"/>
</dbReference>
<dbReference type="InterPro" id="IPR027417">
    <property type="entry name" value="P-loop_NTPase"/>
</dbReference>
<dbReference type="Gene3D" id="3.40.50.300">
    <property type="entry name" value="P-loop containing nucleotide triphosphate hydrolases"/>
    <property type="match status" value="1"/>
</dbReference>